<dbReference type="STRING" id="1802627.A3A70_00235"/>
<evidence type="ECO:0000256" key="1">
    <source>
        <dbReference type="ARBA" id="ARBA00008563"/>
    </source>
</evidence>
<sequence>MKYAVIEIAGRQFKVKEGDTFVTDAYKTEPGVEVLIDQVHLLSDGDQIQVGNPTLPGVSLKLESVRHFNDEKVIIRRFKAKSRYRKNKGHRQPKTELKVLSIDLGEAKTLSKKAKVKEVKGE</sequence>
<organism evidence="6 7">
    <name type="scientific">candidate division WWE3 bacterium RIFCSPLOWO2_01_FULL_42_11</name>
    <dbReference type="NCBI Taxonomy" id="1802627"/>
    <lineage>
        <taxon>Bacteria</taxon>
        <taxon>Katanobacteria</taxon>
    </lineage>
</organism>
<evidence type="ECO:0000256" key="5">
    <source>
        <dbReference type="RuleBase" id="RU000562"/>
    </source>
</evidence>
<dbReference type="Pfam" id="PF00829">
    <property type="entry name" value="Ribosomal_L21p"/>
    <property type="match status" value="1"/>
</dbReference>
<dbReference type="PANTHER" id="PTHR21349">
    <property type="entry name" value="50S RIBOSOMAL PROTEIN L21"/>
    <property type="match status" value="1"/>
</dbReference>
<reference evidence="6 7" key="1">
    <citation type="journal article" date="2016" name="Nat. Commun.">
        <title>Thousands of microbial genomes shed light on interconnected biogeochemical processes in an aquifer system.</title>
        <authorList>
            <person name="Anantharaman K."/>
            <person name="Brown C.T."/>
            <person name="Hug L.A."/>
            <person name="Sharon I."/>
            <person name="Castelle C.J."/>
            <person name="Probst A.J."/>
            <person name="Thomas B.C."/>
            <person name="Singh A."/>
            <person name="Wilkins M.J."/>
            <person name="Karaoz U."/>
            <person name="Brodie E.L."/>
            <person name="Williams K.H."/>
            <person name="Hubbard S.S."/>
            <person name="Banfield J.F."/>
        </authorList>
    </citation>
    <scope>NUCLEOTIDE SEQUENCE [LARGE SCALE GENOMIC DNA]</scope>
</reference>
<evidence type="ECO:0000313" key="7">
    <source>
        <dbReference type="Proteomes" id="UP000178964"/>
    </source>
</evidence>
<dbReference type="GO" id="GO:0005737">
    <property type="term" value="C:cytoplasm"/>
    <property type="evidence" value="ECO:0007669"/>
    <property type="project" value="UniProtKB-ARBA"/>
</dbReference>
<proteinExistence type="inferred from homology"/>
<evidence type="ECO:0000256" key="2">
    <source>
        <dbReference type="ARBA" id="ARBA00022980"/>
    </source>
</evidence>
<comment type="caution">
    <text evidence="6">The sequence shown here is derived from an EMBL/GenBank/DDBJ whole genome shotgun (WGS) entry which is preliminary data.</text>
</comment>
<dbReference type="GO" id="GO:0005840">
    <property type="term" value="C:ribosome"/>
    <property type="evidence" value="ECO:0007669"/>
    <property type="project" value="UniProtKB-KW"/>
</dbReference>
<evidence type="ECO:0000256" key="4">
    <source>
        <dbReference type="HAMAP-Rule" id="MF_01363"/>
    </source>
</evidence>
<name>A0A1F4VLZ2_UNCKA</name>
<protein>
    <recommendedName>
        <fullName evidence="4">Large ribosomal subunit protein bL21</fullName>
    </recommendedName>
</protein>
<keyword evidence="4 5" id="KW-0699">rRNA-binding</keyword>
<gene>
    <name evidence="4" type="primary">rplU</name>
    <name evidence="6" type="ORF">A3A70_00235</name>
</gene>
<keyword evidence="2 4" id="KW-0689">Ribosomal protein</keyword>
<dbReference type="GO" id="GO:0006412">
    <property type="term" value="P:translation"/>
    <property type="evidence" value="ECO:0007669"/>
    <property type="project" value="UniProtKB-UniRule"/>
</dbReference>
<dbReference type="InterPro" id="IPR001787">
    <property type="entry name" value="Ribosomal_bL21"/>
</dbReference>
<dbReference type="HAMAP" id="MF_01363">
    <property type="entry name" value="Ribosomal_bL21"/>
    <property type="match status" value="1"/>
</dbReference>
<comment type="subunit">
    <text evidence="4">Part of the 50S ribosomal subunit. Contacts protein L20.</text>
</comment>
<keyword evidence="4 5" id="KW-0694">RNA-binding</keyword>
<evidence type="ECO:0000256" key="3">
    <source>
        <dbReference type="ARBA" id="ARBA00023274"/>
    </source>
</evidence>
<accession>A0A1F4VLZ2</accession>
<comment type="similarity">
    <text evidence="1 4 5">Belongs to the bacterial ribosomal protein bL21 family.</text>
</comment>
<evidence type="ECO:0000313" key="6">
    <source>
        <dbReference type="EMBL" id="OGC58105.1"/>
    </source>
</evidence>
<dbReference type="GO" id="GO:0019843">
    <property type="term" value="F:rRNA binding"/>
    <property type="evidence" value="ECO:0007669"/>
    <property type="project" value="UniProtKB-UniRule"/>
</dbReference>
<dbReference type="PANTHER" id="PTHR21349:SF0">
    <property type="entry name" value="LARGE RIBOSOMAL SUBUNIT PROTEIN BL21M"/>
    <property type="match status" value="1"/>
</dbReference>
<dbReference type="EMBL" id="MEVK01000043">
    <property type="protein sequence ID" value="OGC58105.1"/>
    <property type="molecule type" value="Genomic_DNA"/>
</dbReference>
<comment type="function">
    <text evidence="4 5">This protein binds to 23S rRNA in the presence of protein L20.</text>
</comment>
<keyword evidence="3 4" id="KW-0687">Ribonucleoprotein</keyword>
<dbReference type="GO" id="GO:0003735">
    <property type="term" value="F:structural constituent of ribosome"/>
    <property type="evidence" value="ECO:0007669"/>
    <property type="project" value="InterPro"/>
</dbReference>
<dbReference type="InterPro" id="IPR036164">
    <property type="entry name" value="bL21-like_sf"/>
</dbReference>
<dbReference type="Proteomes" id="UP000178964">
    <property type="component" value="Unassembled WGS sequence"/>
</dbReference>
<dbReference type="InterPro" id="IPR028909">
    <property type="entry name" value="bL21-like"/>
</dbReference>
<dbReference type="GO" id="GO:1990904">
    <property type="term" value="C:ribonucleoprotein complex"/>
    <property type="evidence" value="ECO:0007669"/>
    <property type="project" value="UniProtKB-KW"/>
</dbReference>
<dbReference type="NCBIfam" id="TIGR00061">
    <property type="entry name" value="L21"/>
    <property type="match status" value="1"/>
</dbReference>
<dbReference type="AlphaFoldDB" id="A0A1F4VLZ2"/>
<dbReference type="SUPFAM" id="SSF141091">
    <property type="entry name" value="L21p-like"/>
    <property type="match status" value="1"/>
</dbReference>